<keyword evidence="1" id="KW-0378">Hydrolase</keyword>
<dbReference type="AlphaFoldDB" id="A0A9D1DQ43"/>
<reference evidence="3" key="1">
    <citation type="submission" date="2020-10" db="EMBL/GenBank/DDBJ databases">
        <authorList>
            <person name="Gilroy R."/>
        </authorList>
    </citation>
    <scope>NUCLEOTIDE SEQUENCE</scope>
    <source>
        <strain evidence="3">ChiSjej1B19-7085</strain>
    </source>
</reference>
<comment type="caution">
    <text evidence="3">The sequence shown here is derived from an EMBL/GenBank/DDBJ whole genome shotgun (WGS) entry which is preliminary data.</text>
</comment>
<dbReference type="InterPro" id="IPR052940">
    <property type="entry name" value="Carb_Esterase_6"/>
</dbReference>
<dbReference type="PANTHER" id="PTHR31988">
    <property type="entry name" value="ESTERASE, PUTATIVE (DUF303)-RELATED"/>
    <property type="match status" value="1"/>
</dbReference>
<dbReference type="EMBL" id="DVHF01000051">
    <property type="protein sequence ID" value="HIR56951.1"/>
    <property type="molecule type" value="Genomic_DNA"/>
</dbReference>
<proteinExistence type="predicted"/>
<accession>A0A9D1DQ43</accession>
<protein>
    <submittedName>
        <fullName evidence="3">Sialate O-acetylesterase</fullName>
    </submittedName>
</protein>
<organism evidence="3 4">
    <name type="scientific">Candidatus Gallacutalibacter pullicola</name>
    <dbReference type="NCBI Taxonomy" id="2840830"/>
    <lineage>
        <taxon>Bacteria</taxon>
        <taxon>Bacillati</taxon>
        <taxon>Bacillota</taxon>
        <taxon>Clostridia</taxon>
        <taxon>Eubacteriales</taxon>
        <taxon>Candidatus Gallacutalibacter</taxon>
    </lineage>
</organism>
<evidence type="ECO:0000256" key="1">
    <source>
        <dbReference type="ARBA" id="ARBA00022801"/>
    </source>
</evidence>
<evidence type="ECO:0000259" key="2">
    <source>
        <dbReference type="Pfam" id="PF03629"/>
    </source>
</evidence>
<sequence>MINAFLLIGQSNMAGRGYLQGASLLDHPDILMFRDGKWQQAHEPVHQDRSFAEAGLCMSFADTLRQDGRQIGVVPCAMGGSALDEWKPGDELFENACRQAEQAVQAGAVLKGFLWHQGEADSEVLETAETYCERFLAMISEMRRRLHGEGLPVVLGELGEYLENREGSPYWKEVNAQIHQIADGRRGFAVVSSEGLKDRGDILHFDTPSLRIFGVRYAQAWKECAAQLGISLE</sequence>
<dbReference type="InterPro" id="IPR005181">
    <property type="entry name" value="SASA"/>
</dbReference>
<gene>
    <name evidence="3" type="ORF">IAA54_04720</name>
</gene>
<feature type="domain" description="Sialate O-acetylesterase" evidence="2">
    <location>
        <begin position="3"/>
        <end position="221"/>
    </location>
</feature>
<evidence type="ECO:0000313" key="4">
    <source>
        <dbReference type="Proteomes" id="UP000886785"/>
    </source>
</evidence>
<dbReference type="GO" id="GO:0016787">
    <property type="term" value="F:hydrolase activity"/>
    <property type="evidence" value="ECO:0007669"/>
    <property type="project" value="UniProtKB-KW"/>
</dbReference>
<dbReference type="PANTHER" id="PTHR31988:SF19">
    <property type="entry name" value="9-O-ACETYL-N-ACETYLNEURAMINIC ACID DEACETYLASE-RELATED"/>
    <property type="match status" value="1"/>
</dbReference>
<reference evidence="3" key="2">
    <citation type="journal article" date="2021" name="PeerJ">
        <title>Extensive microbial diversity within the chicken gut microbiome revealed by metagenomics and culture.</title>
        <authorList>
            <person name="Gilroy R."/>
            <person name="Ravi A."/>
            <person name="Getino M."/>
            <person name="Pursley I."/>
            <person name="Horton D.L."/>
            <person name="Alikhan N.F."/>
            <person name="Baker D."/>
            <person name="Gharbi K."/>
            <person name="Hall N."/>
            <person name="Watson M."/>
            <person name="Adriaenssens E.M."/>
            <person name="Foster-Nyarko E."/>
            <person name="Jarju S."/>
            <person name="Secka A."/>
            <person name="Antonio M."/>
            <person name="Oren A."/>
            <person name="Chaudhuri R.R."/>
            <person name="La Ragione R."/>
            <person name="Hildebrand F."/>
            <person name="Pallen M.J."/>
        </authorList>
    </citation>
    <scope>NUCLEOTIDE SEQUENCE</scope>
    <source>
        <strain evidence="3">ChiSjej1B19-7085</strain>
    </source>
</reference>
<dbReference type="Gene3D" id="3.40.50.1110">
    <property type="entry name" value="SGNH hydrolase"/>
    <property type="match status" value="1"/>
</dbReference>
<name>A0A9D1DQ43_9FIRM</name>
<dbReference type="Proteomes" id="UP000886785">
    <property type="component" value="Unassembled WGS sequence"/>
</dbReference>
<evidence type="ECO:0000313" key="3">
    <source>
        <dbReference type="EMBL" id="HIR56951.1"/>
    </source>
</evidence>
<dbReference type="SUPFAM" id="SSF52266">
    <property type="entry name" value="SGNH hydrolase"/>
    <property type="match status" value="1"/>
</dbReference>
<dbReference type="Pfam" id="PF03629">
    <property type="entry name" value="SASA"/>
    <property type="match status" value="1"/>
</dbReference>
<dbReference type="InterPro" id="IPR036514">
    <property type="entry name" value="SGNH_hydro_sf"/>
</dbReference>